<organism evidence="4 5">
    <name type="scientific">Bacteroides caccae</name>
    <dbReference type="NCBI Taxonomy" id="47678"/>
    <lineage>
        <taxon>Bacteria</taxon>
        <taxon>Pseudomonadati</taxon>
        <taxon>Bacteroidota</taxon>
        <taxon>Bacteroidia</taxon>
        <taxon>Bacteroidales</taxon>
        <taxon>Bacteroidaceae</taxon>
        <taxon>Bacteroides</taxon>
    </lineage>
</organism>
<feature type="domain" description="Transglutaminase-like" evidence="2">
    <location>
        <begin position="269"/>
        <end position="377"/>
    </location>
</feature>
<dbReference type="Pfam" id="PF01841">
    <property type="entry name" value="Transglut_core"/>
    <property type="match status" value="1"/>
</dbReference>
<evidence type="ECO:0000256" key="1">
    <source>
        <dbReference type="SAM" id="SignalP"/>
    </source>
</evidence>
<evidence type="ECO:0000313" key="5">
    <source>
        <dbReference type="Proteomes" id="UP001060260"/>
    </source>
</evidence>
<evidence type="ECO:0000259" key="3">
    <source>
        <dbReference type="Pfam" id="PF12969"/>
    </source>
</evidence>
<dbReference type="Gene3D" id="3.10.620.30">
    <property type="match status" value="1"/>
</dbReference>
<dbReference type="Proteomes" id="UP001060260">
    <property type="component" value="Chromosome"/>
</dbReference>
<dbReference type="InterPro" id="IPR002931">
    <property type="entry name" value="Transglutaminase-like"/>
</dbReference>
<feature type="domain" description="DUF3857" evidence="3">
    <location>
        <begin position="50"/>
        <end position="208"/>
    </location>
</feature>
<gene>
    <name evidence="4" type="ORF">NXW23_20895</name>
</gene>
<dbReference type="Gene3D" id="2.60.120.1130">
    <property type="match status" value="1"/>
</dbReference>
<dbReference type="Pfam" id="PF12969">
    <property type="entry name" value="DUF3857"/>
    <property type="match status" value="1"/>
</dbReference>
<dbReference type="InterPro" id="IPR038765">
    <property type="entry name" value="Papain-like_cys_pep_sf"/>
</dbReference>
<reference evidence="4" key="1">
    <citation type="submission" date="2022-08" db="EMBL/GenBank/DDBJ databases">
        <title>Genome Sequencing of Bacteroides fragilis Group Isolates with Nanopore Technology.</title>
        <authorList>
            <person name="Tisza M.J."/>
            <person name="Smith D."/>
            <person name="Dekker J.P."/>
        </authorList>
    </citation>
    <scope>NUCLEOTIDE SEQUENCE</scope>
    <source>
        <strain evidence="4">BFG-474</strain>
    </source>
</reference>
<evidence type="ECO:0000313" key="4">
    <source>
        <dbReference type="EMBL" id="UVQ98782.1"/>
    </source>
</evidence>
<dbReference type="SUPFAM" id="SSF54001">
    <property type="entry name" value="Cysteine proteinases"/>
    <property type="match status" value="1"/>
</dbReference>
<evidence type="ECO:0000259" key="2">
    <source>
        <dbReference type="Pfam" id="PF01841"/>
    </source>
</evidence>
<sequence>MKIIGLLFGLYLGSIMSVQAQDLSKDATSIITDSRTEVLCKSMTQSIEKESRTILILNRKGLNAAHFVCECDMFRSLQKFSGEILNASGQSVRKIKKSELQKSEYSSSLSTDDYAYYYECNFPSFPFTVKYEWEIKCNNGLIGYQSFLPQTDFQQGVEQATYRIELPAGQECRYRELNTGGKNIQVTKSTGTDGQQVIEVTASKLLPIQKEPFGPDFAKLFPRIYFAPSAFKYDKSEGDMSTWQKYGEWQYKLLDGRDELTEPFRNKLHGLTAHCSTDREKVKAIYDYLAKTTRYVSIQLGIGGLQPIAASDVCRTGFGDCKGLSNYTRAMLKEIGIPSTYTVISTTNERLLPDFSSANQMNHVILQVPLPKDTLWLECTDPSLPFGYIHQSIAGHDALLIEPAGGSIHRLPTYPDSLNTQHIIATITLSPTAETQIEVNEISRLFQYENEAGIVYLEPNKQKDHIRSTLNLSQADILRLQIKECKEANPSITFSYTASSQQYGYKTGNRLFIPTNIFKKGFSVPRAISRKYPIHINYGYSDTDSICIKLPDGYIVEGLPKPIDLKSKFGNFHSSIYTKDNKIYIVHQLFMRKGVYKPGEYTAFLDFRKQVAEQYNGKIILKKNKMTTYRK</sequence>
<protein>
    <submittedName>
        <fullName evidence="4">DUF3857 domain-containing protein</fullName>
    </submittedName>
</protein>
<dbReference type="AlphaFoldDB" id="A0AA94Y4B3"/>
<feature type="signal peptide" evidence="1">
    <location>
        <begin position="1"/>
        <end position="20"/>
    </location>
</feature>
<feature type="chain" id="PRO_5041680173" evidence="1">
    <location>
        <begin position="21"/>
        <end position="631"/>
    </location>
</feature>
<dbReference type="InterPro" id="IPR024618">
    <property type="entry name" value="DUF3857"/>
</dbReference>
<proteinExistence type="predicted"/>
<dbReference type="EMBL" id="CP103166">
    <property type="protein sequence ID" value="UVQ98782.1"/>
    <property type="molecule type" value="Genomic_DNA"/>
</dbReference>
<keyword evidence="1" id="KW-0732">Signal</keyword>
<name>A0AA94Y4B3_9BACE</name>
<dbReference type="Gene3D" id="2.60.40.3140">
    <property type="match status" value="1"/>
</dbReference>
<accession>A0AA94Y4B3</accession>